<protein>
    <submittedName>
        <fullName evidence="1">Uncharacterized protein</fullName>
    </submittedName>
</protein>
<evidence type="ECO:0000313" key="1">
    <source>
        <dbReference type="EMBL" id="KAK2827080.1"/>
    </source>
</evidence>
<evidence type="ECO:0000313" key="2">
    <source>
        <dbReference type="Proteomes" id="UP001187315"/>
    </source>
</evidence>
<proteinExistence type="predicted"/>
<gene>
    <name evidence="1" type="ORF">Q7C36_018006</name>
</gene>
<organism evidence="1 2">
    <name type="scientific">Tachysurus vachellii</name>
    <name type="common">Darkbarbel catfish</name>
    <name type="synonym">Pelteobagrus vachellii</name>
    <dbReference type="NCBI Taxonomy" id="175792"/>
    <lineage>
        <taxon>Eukaryota</taxon>
        <taxon>Metazoa</taxon>
        <taxon>Chordata</taxon>
        <taxon>Craniata</taxon>
        <taxon>Vertebrata</taxon>
        <taxon>Euteleostomi</taxon>
        <taxon>Actinopterygii</taxon>
        <taxon>Neopterygii</taxon>
        <taxon>Teleostei</taxon>
        <taxon>Ostariophysi</taxon>
        <taxon>Siluriformes</taxon>
        <taxon>Bagridae</taxon>
        <taxon>Tachysurus</taxon>
    </lineage>
</organism>
<comment type="caution">
    <text evidence="1">The sequence shown here is derived from an EMBL/GenBank/DDBJ whole genome shotgun (WGS) entry which is preliminary data.</text>
</comment>
<dbReference type="AlphaFoldDB" id="A0AA88S2S1"/>
<dbReference type="EMBL" id="JAVHJS010000019">
    <property type="protein sequence ID" value="KAK2827080.1"/>
    <property type="molecule type" value="Genomic_DNA"/>
</dbReference>
<name>A0AA88S2S1_TACVA</name>
<sequence length="136" mass="15391">MRREIKRAARLPFVTMHKKSVFCPGCIKVVFLSAQLCVGGDQLVGFGAHAKSTWQEIWNNRADGYASFILWATCVPGTRMYKLQQYLRNQMQSACPQLLSQRVSCLFFASVKELFAVVSSSMNNIIACFTCTLYFN</sequence>
<accession>A0AA88S2S1</accession>
<dbReference type="Proteomes" id="UP001187315">
    <property type="component" value="Unassembled WGS sequence"/>
</dbReference>
<reference evidence="1" key="1">
    <citation type="submission" date="2023-08" db="EMBL/GenBank/DDBJ databases">
        <title>Pelteobagrus vachellii genome.</title>
        <authorList>
            <person name="Liu H."/>
        </authorList>
    </citation>
    <scope>NUCLEOTIDE SEQUENCE</scope>
    <source>
        <strain evidence="1">PRFRI_2022a</strain>
        <tissue evidence="1">Muscle</tissue>
    </source>
</reference>
<keyword evidence="2" id="KW-1185">Reference proteome</keyword>